<feature type="compositionally biased region" description="Basic residues" evidence="1">
    <location>
        <begin position="264"/>
        <end position="273"/>
    </location>
</feature>
<feature type="region of interest" description="Disordered" evidence="1">
    <location>
        <begin position="349"/>
        <end position="427"/>
    </location>
</feature>
<gene>
    <name evidence="2" type="ORF">AVDCRST_MAG68-2255</name>
</gene>
<name>A0A6J4LBM5_9BACT</name>
<feature type="compositionally biased region" description="Low complexity" evidence="1">
    <location>
        <begin position="404"/>
        <end position="415"/>
    </location>
</feature>
<sequence>AHPDRELLPGQRPAGGLLRGLQQRRGRGEPVVQRGEPERGGGAHGAGPPLRAHDVPGVRARAGHAAHRLRGARGRQHQRLHLAGPHQLLRDAPRATAGAGALAGERPHGLLPPRAHAGEAGQPARRGEERAARTGRQPALWRLGRAHPGDALSPRPPVPPLRHREHGGPGRRLAGRRAGVLQHLLRAQQRGALHRGRLRPGGGAAAGGAVLRAHPARAGAAAHPGPPHAGAVHRGARGARNGGGELRPGARLPGLPRAAPGHGRVLRRGRAHRGALGGEEQPAVPRPGARPAHRPRRVRLCLPRGDGGRAAHRARRGAARRRRGGAGGGAAPGAALAGGGGALARGDGARADGGGGAQHAGAAARGRARRPPVHAHHLLRRAGAHQHGAGPLPRRDAGRRAPRGRALPARGQPRGAHLRAARGGGRM</sequence>
<feature type="region of interest" description="Disordered" evidence="1">
    <location>
        <begin position="97"/>
        <end position="170"/>
    </location>
</feature>
<feature type="compositionally biased region" description="Basic residues" evidence="1">
    <location>
        <begin position="61"/>
        <end position="78"/>
    </location>
</feature>
<dbReference type="GO" id="GO:0008233">
    <property type="term" value="F:peptidase activity"/>
    <property type="evidence" value="ECO:0007669"/>
    <property type="project" value="UniProtKB-KW"/>
</dbReference>
<evidence type="ECO:0000256" key="1">
    <source>
        <dbReference type="SAM" id="MobiDB-lite"/>
    </source>
</evidence>
<feature type="non-terminal residue" evidence="2">
    <location>
        <position position="1"/>
    </location>
</feature>
<feature type="compositionally biased region" description="Basic residues" evidence="1">
    <location>
        <begin position="366"/>
        <end position="384"/>
    </location>
</feature>
<keyword evidence="2" id="KW-0645">Protease</keyword>
<dbReference type="GO" id="GO:0006508">
    <property type="term" value="P:proteolysis"/>
    <property type="evidence" value="ECO:0007669"/>
    <property type="project" value="UniProtKB-KW"/>
</dbReference>
<feature type="region of interest" description="Disordered" evidence="1">
    <location>
        <begin position="219"/>
        <end position="332"/>
    </location>
</feature>
<feature type="compositionally biased region" description="Low complexity" evidence="1">
    <location>
        <begin position="8"/>
        <end position="23"/>
    </location>
</feature>
<keyword evidence="2" id="KW-0378">Hydrolase</keyword>
<feature type="region of interest" description="Disordered" evidence="1">
    <location>
        <begin position="1"/>
        <end position="78"/>
    </location>
</feature>
<protein>
    <submittedName>
        <fullName evidence="2">Zinc protease</fullName>
    </submittedName>
</protein>
<feature type="compositionally biased region" description="Basic residues" evidence="1">
    <location>
        <begin position="310"/>
        <end position="324"/>
    </location>
</feature>
<reference evidence="2" key="1">
    <citation type="submission" date="2020-02" db="EMBL/GenBank/DDBJ databases">
        <authorList>
            <person name="Meier V. D."/>
        </authorList>
    </citation>
    <scope>NUCLEOTIDE SEQUENCE</scope>
    <source>
        <strain evidence="2">AVDCRST_MAG68</strain>
    </source>
</reference>
<feature type="compositionally biased region" description="Low complexity" evidence="1">
    <location>
        <begin position="219"/>
        <end position="233"/>
    </location>
</feature>
<organism evidence="2">
    <name type="scientific">uncultured Gemmatimonadota bacterium</name>
    <dbReference type="NCBI Taxonomy" id="203437"/>
    <lineage>
        <taxon>Bacteria</taxon>
        <taxon>Pseudomonadati</taxon>
        <taxon>Gemmatimonadota</taxon>
        <taxon>environmental samples</taxon>
    </lineage>
</organism>
<dbReference type="AlphaFoldDB" id="A0A6J4LBM5"/>
<dbReference type="EMBL" id="CADCTW010000110">
    <property type="protein sequence ID" value="CAA9327874.1"/>
    <property type="molecule type" value="Genomic_DNA"/>
</dbReference>
<proteinExistence type="predicted"/>
<accession>A0A6J4LBM5</accession>
<feature type="non-terminal residue" evidence="2">
    <location>
        <position position="427"/>
    </location>
</feature>
<evidence type="ECO:0000313" key="2">
    <source>
        <dbReference type="EMBL" id="CAA9327874.1"/>
    </source>
</evidence>